<keyword evidence="1" id="KW-0472">Membrane</keyword>
<accession>A0A857A8N4</accession>
<feature type="transmembrane region" description="Helical" evidence="1">
    <location>
        <begin position="101"/>
        <end position="127"/>
    </location>
</feature>
<feature type="transmembrane region" description="Helical" evidence="1">
    <location>
        <begin position="365"/>
        <end position="390"/>
    </location>
</feature>
<gene>
    <name evidence="2" type="ORF">FOC40_07180</name>
</gene>
<keyword evidence="1" id="KW-0812">Transmembrane</keyword>
<sequence>MVGQLIRLKLRIIWNTVRKQTVVLVLAVLGVLYFAGIYGSVLLGTAFLARSDEAYLATPVMPIVGPFIFLLWLVLPIIFASMDNSLDPVRLSPYVGPSKRLGAGLAASTAVGPGGLLSAMILFLPVWFALWRAQWLEALGWLIAGVVTLPLAVLWARAVGTWFAVRLDSSGKKDAVTALGAVVFMMVVTPLGYWMSLLTRNFSVEAFNAGLNVALWTPFGAPFGVVASLLEGAWVAAAIRALITVVTAVVGWRAWLAVLRPVMSGYAGEISADAQRAIDEGRHLIDESLEDEARSRRSEQSRAAGLRSVDLFTRLGLGVRSASLAARTLRYWIVDTRLNMNMALALLFPVVAIFMGRMVTEGQPLAFSAGIFLYLVPITTGLTTGALMQYDSTGAWIVVSSGMSGREERRGRLVGSLIVLVPQVIGYLIHDAVTGANASGFVFHQVMGIVLFAGAAATTLAVNARWVYPVQPPGTSPLATKGTGSFLMTMLLQLVGFAGTAVLQIPSYVLLVLASFGFVPNWVAYVVALAWSVLVLEAAVRIGGRVWDRYSVAALTSIRSWPGH</sequence>
<keyword evidence="1" id="KW-1133">Transmembrane helix</keyword>
<dbReference type="AlphaFoldDB" id="A0A857A8N4"/>
<dbReference type="RefSeq" id="WP_003795176.1">
    <property type="nucleotide sequence ID" value="NZ_CP046315.1"/>
</dbReference>
<dbReference type="EMBL" id="CP046315">
    <property type="protein sequence ID" value="QGS11204.1"/>
    <property type="molecule type" value="Genomic_DNA"/>
</dbReference>
<feature type="transmembrane region" description="Helical" evidence="1">
    <location>
        <begin position="338"/>
        <end position="359"/>
    </location>
</feature>
<feature type="transmembrane region" description="Helical" evidence="1">
    <location>
        <begin position="175"/>
        <end position="195"/>
    </location>
</feature>
<protein>
    <submittedName>
        <fullName evidence="2">Uncharacterized protein</fullName>
    </submittedName>
</protein>
<feature type="transmembrane region" description="Helical" evidence="1">
    <location>
        <begin position="139"/>
        <end position="163"/>
    </location>
</feature>
<evidence type="ECO:0000256" key="1">
    <source>
        <dbReference type="SAM" id="Phobius"/>
    </source>
</evidence>
<feature type="transmembrane region" description="Helical" evidence="1">
    <location>
        <begin position="411"/>
        <end position="429"/>
    </location>
</feature>
<feature type="transmembrane region" description="Helical" evidence="1">
    <location>
        <begin position="491"/>
        <end position="516"/>
    </location>
</feature>
<dbReference type="Proteomes" id="UP000424490">
    <property type="component" value="Chromosome"/>
</dbReference>
<evidence type="ECO:0000313" key="3">
    <source>
        <dbReference type="Proteomes" id="UP000424490"/>
    </source>
</evidence>
<name>A0A857A8N4_9ACTO</name>
<feature type="transmembrane region" description="Helical" evidence="1">
    <location>
        <begin position="60"/>
        <end position="80"/>
    </location>
</feature>
<proteinExistence type="predicted"/>
<feature type="transmembrane region" description="Helical" evidence="1">
    <location>
        <begin position="441"/>
        <end position="462"/>
    </location>
</feature>
<organism evidence="2 3">
    <name type="scientific">Schaalia odontolytica</name>
    <dbReference type="NCBI Taxonomy" id="1660"/>
    <lineage>
        <taxon>Bacteria</taxon>
        <taxon>Bacillati</taxon>
        <taxon>Actinomycetota</taxon>
        <taxon>Actinomycetes</taxon>
        <taxon>Actinomycetales</taxon>
        <taxon>Actinomycetaceae</taxon>
        <taxon>Schaalia</taxon>
    </lineage>
</organism>
<feature type="transmembrane region" description="Helical" evidence="1">
    <location>
        <begin position="21"/>
        <end position="48"/>
    </location>
</feature>
<reference evidence="2 3" key="1">
    <citation type="submission" date="2019-11" db="EMBL/GenBank/DDBJ databases">
        <title>FDA dAtabase for Regulatory Grade micrObial Sequences (FDA-ARGOS): Supporting development and validation of Infectious Disease Dx tests.</title>
        <authorList>
            <person name="Stonesifer R."/>
            <person name="Tallon L."/>
            <person name="Sadzewicz L."/>
            <person name="Vavikolanu K."/>
            <person name="Mehta A."/>
            <person name="Aluvathingal J."/>
            <person name="Nadendla S."/>
            <person name="Myers T."/>
            <person name="Yan Y."/>
            <person name="Sichtig H."/>
        </authorList>
    </citation>
    <scope>NUCLEOTIDE SEQUENCE [LARGE SCALE GENOMIC DNA]</scope>
    <source>
        <strain evidence="2 3">FDAARGOS_732</strain>
    </source>
</reference>
<feature type="transmembrane region" description="Helical" evidence="1">
    <location>
        <begin position="522"/>
        <end position="540"/>
    </location>
</feature>
<evidence type="ECO:0000313" key="2">
    <source>
        <dbReference type="EMBL" id="QGS11204.1"/>
    </source>
</evidence>